<keyword evidence="5" id="KW-1133">Transmembrane helix</keyword>
<dbReference type="GO" id="GO:0008984">
    <property type="term" value="F:protein-glutamate methylesterase activity"/>
    <property type="evidence" value="ECO:0007669"/>
    <property type="project" value="UniProtKB-EC"/>
</dbReference>
<comment type="catalytic activity">
    <reaction evidence="3">
        <text>[protein]-L-glutamate 5-O-methyl ester + H2O = L-glutamyl-[protein] + methanol + H(+)</text>
        <dbReference type="Rhea" id="RHEA:23236"/>
        <dbReference type="Rhea" id="RHEA-COMP:10208"/>
        <dbReference type="Rhea" id="RHEA-COMP:10311"/>
        <dbReference type="ChEBI" id="CHEBI:15377"/>
        <dbReference type="ChEBI" id="CHEBI:15378"/>
        <dbReference type="ChEBI" id="CHEBI:17790"/>
        <dbReference type="ChEBI" id="CHEBI:29973"/>
        <dbReference type="ChEBI" id="CHEBI:82795"/>
        <dbReference type="EC" id="3.1.1.61"/>
    </reaction>
</comment>
<dbReference type="Gene3D" id="3.40.50.180">
    <property type="entry name" value="Methylesterase CheB, C-terminal domain"/>
    <property type="match status" value="1"/>
</dbReference>
<dbReference type="CDD" id="cd16433">
    <property type="entry name" value="CheB"/>
    <property type="match status" value="1"/>
</dbReference>
<reference evidence="7 8" key="1">
    <citation type="submission" date="2019-03" db="EMBL/GenBank/DDBJ databases">
        <title>Genomic Encyclopedia of Type Strains, Phase IV (KMG-IV): sequencing the most valuable type-strain genomes for metagenomic binning, comparative biology and taxonomic classification.</title>
        <authorList>
            <person name="Goeker M."/>
        </authorList>
    </citation>
    <scope>NUCLEOTIDE SEQUENCE [LARGE SCALE GENOMIC DNA]</scope>
    <source>
        <strain evidence="7 8">DSM 22362</strain>
    </source>
</reference>
<evidence type="ECO:0000256" key="4">
    <source>
        <dbReference type="PROSITE-ProRule" id="PRU00050"/>
    </source>
</evidence>
<dbReference type="InterPro" id="IPR035909">
    <property type="entry name" value="CheB_C"/>
</dbReference>
<evidence type="ECO:0000259" key="6">
    <source>
        <dbReference type="PROSITE" id="PS50122"/>
    </source>
</evidence>
<dbReference type="SUPFAM" id="SSF52738">
    <property type="entry name" value="Methylesterase CheB, C-terminal domain"/>
    <property type="match status" value="1"/>
</dbReference>
<dbReference type="RefSeq" id="WP_243646119.1">
    <property type="nucleotide sequence ID" value="NZ_SMBZ01000027.1"/>
</dbReference>
<evidence type="ECO:0000256" key="1">
    <source>
        <dbReference type="ARBA" id="ARBA00022801"/>
    </source>
</evidence>
<feature type="active site" evidence="4">
    <location>
        <position position="38"/>
    </location>
</feature>
<sequence length="189" mass="20648">MGTDVFLIGGSAGSILILLQILPHLDKDLPFPIVIILHRKSFPQSSLHILLETSAALSVLEAEDKTELENGKCYLAPANYHLLFETKRLLALDASEKVNFSRPSIDVTFESAARIFKNNVGALLLSGGNQDGVEGLLHILQNKGVVAIQDPATAEVSYMPQQALQAIPDIKLLQPDEMATFINKLKYNT</sequence>
<keyword evidence="5" id="KW-0812">Transmembrane</keyword>
<dbReference type="PROSITE" id="PS50122">
    <property type="entry name" value="CHEB"/>
    <property type="match status" value="1"/>
</dbReference>
<dbReference type="GO" id="GO:0000156">
    <property type="term" value="F:phosphorelay response regulator activity"/>
    <property type="evidence" value="ECO:0007669"/>
    <property type="project" value="InterPro"/>
</dbReference>
<evidence type="ECO:0000256" key="3">
    <source>
        <dbReference type="ARBA" id="ARBA00048267"/>
    </source>
</evidence>
<protein>
    <recommendedName>
        <fullName evidence="2">protein-glutamate methylesterase</fullName>
        <ecNumber evidence="2">3.1.1.61</ecNumber>
    </recommendedName>
</protein>
<dbReference type="Pfam" id="PF01339">
    <property type="entry name" value="CheB_methylest"/>
    <property type="match status" value="1"/>
</dbReference>
<feature type="transmembrane region" description="Helical" evidence="5">
    <location>
        <begin position="6"/>
        <end position="25"/>
    </location>
</feature>
<evidence type="ECO:0000256" key="2">
    <source>
        <dbReference type="ARBA" id="ARBA00039140"/>
    </source>
</evidence>
<dbReference type="Proteomes" id="UP000295197">
    <property type="component" value="Unassembled WGS sequence"/>
</dbReference>
<dbReference type="GO" id="GO:0005737">
    <property type="term" value="C:cytoplasm"/>
    <property type="evidence" value="ECO:0007669"/>
    <property type="project" value="InterPro"/>
</dbReference>
<organism evidence="7 8">
    <name type="scientific">Sphingobacterium alimentarium</name>
    <dbReference type="NCBI Taxonomy" id="797292"/>
    <lineage>
        <taxon>Bacteria</taxon>
        <taxon>Pseudomonadati</taxon>
        <taxon>Bacteroidota</taxon>
        <taxon>Sphingobacteriia</taxon>
        <taxon>Sphingobacteriales</taxon>
        <taxon>Sphingobacteriaceae</taxon>
        <taxon>Sphingobacterium</taxon>
    </lineage>
</organism>
<dbReference type="EMBL" id="SMBZ01000027">
    <property type="protein sequence ID" value="TCV11553.1"/>
    <property type="molecule type" value="Genomic_DNA"/>
</dbReference>
<evidence type="ECO:0000313" key="7">
    <source>
        <dbReference type="EMBL" id="TCV11553.1"/>
    </source>
</evidence>
<gene>
    <name evidence="7" type="ORF">EDC17_10278</name>
</gene>
<dbReference type="EC" id="3.1.1.61" evidence="2"/>
<feature type="domain" description="CheB-type methylesterase" evidence="6">
    <location>
        <begin position="1"/>
        <end position="166"/>
    </location>
</feature>
<keyword evidence="5" id="KW-0472">Membrane</keyword>
<proteinExistence type="predicted"/>
<dbReference type="InterPro" id="IPR000673">
    <property type="entry name" value="Sig_transdc_resp-reg_Me-estase"/>
</dbReference>
<dbReference type="AlphaFoldDB" id="A0A4R3VVF9"/>
<dbReference type="GO" id="GO:0006935">
    <property type="term" value="P:chemotaxis"/>
    <property type="evidence" value="ECO:0007669"/>
    <property type="project" value="UniProtKB-UniRule"/>
</dbReference>
<accession>A0A4R3VVF9</accession>
<dbReference type="PANTHER" id="PTHR42872">
    <property type="entry name" value="PROTEIN-GLUTAMATE METHYLESTERASE/PROTEIN-GLUTAMINE GLUTAMINASE"/>
    <property type="match status" value="1"/>
</dbReference>
<dbReference type="PANTHER" id="PTHR42872:SF3">
    <property type="entry name" value="PROTEIN-GLUTAMATE METHYLESTERASE_PROTEIN-GLUTAMINE GLUTAMINASE 1"/>
    <property type="match status" value="1"/>
</dbReference>
<name>A0A4R3VVF9_9SPHI</name>
<keyword evidence="1 4" id="KW-0378">Hydrolase</keyword>
<keyword evidence="8" id="KW-1185">Reference proteome</keyword>
<keyword evidence="4" id="KW-0145">Chemotaxis</keyword>
<comment type="caution">
    <text evidence="7">The sequence shown here is derived from an EMBL/GenBank/DDBJ whole genome shotgun (WGS) entry which is preliminary data.</text>
</comment>
<feature type="active site" evidence="4">
    <location>
        <position position="11"/>
    </location>
</feature>
<feature type="active site" evidence="4">
    <location>
        <position position="131"/>
    </location>
</feature>
<evidence type="ECO:0000256" key="5">
    <source>
        <dbReference type="SAM" id="Phobius"/>
    </source>
</evidence>
<evidence type="ECO:0000313" key="8">
    <source>
        <dbReference type="Proteomes" id="UP000295197"/>
    </source>
</evidence>